<dbReference type="AlphaFoldDB" id="E0S6X1"/>
<evidence type="ECO:0000313" key="4">
    <source>
        <dbReference type="Proteomes" id="UP000002313"/>
    </source>
</evidence>
<keyword evidence="4" id="KW-1185">Reference proteome</keyword>
<dbReference type="InterPro" id="IPR005574">
    <property type="entry name" value="Rpb4/RPC9"/>
</dbReference>
<accession>E0S6X1</accession>
<dbReference type="InterPro" id="IPR010997">
    <property type="entry name" value="HRDC-like_sf"/>
</dbReference>
<dbReference type="SUPFAM" id="SSF47819">
    <property type="entry name" value="HRDC-like"/>
    <property type="match status" value="1"/>
</dbReference>
<reference evidence="3 4" key="2">
    <citation type="journal article" date="2012" name="Proc. Natl. Acad. Sci. U.S.A.">
        <title>Gain and loss of multiple functionally related, horizontally transferred genes in the reduced genomes of two microsporidian parasites.</title>
        <authorList>
            <person name="Pombert J.-F."/>
            <person name="Selman M."/>
            <person name="Burki F."/>
            <person name="Bardell F.T."/>
            <person name="Farinelli L."/>
            <person name="Solter L.F."/>
            <person name="Whitman D.W."/>
            <person name="Weiss L.M."/>
            <person name="Corradi N."/>
            <person name="Keeling P.J."/>
        </authorList>
    </citation>
    <scope>NUCLEOTIDE SEQUENCE [LARGE SCALE GENOMIC DNA]</scope>
    <source>
        <strain evidence="3 4">ATCC 50506</strain>
    </source>
</reference>
<proteinExistence type="predicted"/>
<dbReference type="GO" id="GO:0000166">
    <property type="term" value="F:nucleotide binding"/>
    <property type="evidence" value="ECO:0007669"/>
    <property type="project" value="InterPro"/>
</dbReference>
<sequence>MKITGRIRLLSKIDALDIIDNSMESHPGQTEFLEKVRLFCTFSMTRDKAGKVREALMNMGLTEFESIQLIDLNPRSIVCLQLVIEDMEERFSEGDLFKILGLFENDK</sequence>
<evidence type="ECO:0000313" key="3">
    <source>
        <dbReference type="EMBL" id="ADM11557.1"/>
    </source>
</evidence>
<dbReference type="EMBL" id="CP001946">
    <property type="protein sequence ID" value="ADM11557.1"/>
    <property type="molecule type" value="Genomic_DNA"/>
</dbReference>
<name>E0S6X1_ENCIT</name>
<organism evidence="3 4">
    <name type="scientific">Encephalitozoon intestinalis (strain ATCC 50506)</name>
    <name type="common">Microsporidian parasite</name>
    <name type="synonym">Septata intestinalis</name>
    <dbReference type="NCBI Taxonomy" id="876142"/>
    <lineage>
        <taxon>Eukaryota</taxon>
        <taxon>Fungi</taxon>
        <taxon>Fungi incertae sedis</taxon>
        <taxon>Microsporidia</taxon>
        <taxon>Unikaryonidae</taxon>
        <taxon>Encephalitozoon</taxon>
    </lineage>
</organism>
<dbReference type="GO" id="GO:0005634">
    <property type="term" value="C:nucleus"/>
    <property type="evidence" value="ECO:0007669"/>
    <property type="project" value="UniProtKB-SubCell"/>
</dbReference>
<keyword evidence="2" id="KW-0539">Nucleus</keyword>
<dbReference type="OrthoDB" id="1746530at2759"/>
<dbReference type="KEGG" id="ein:Eint_051100"/>
<dbReference type="GeneID" id="9699238"/>
<dbReference type="GO" id="GO:0030880">
    <property type="term" value="C:RNA polymerase complex"/>
    <property type="evidence" value="ECO:0007669"/>
    <property type="project" value="InterPro"/>
</dbReference>
<dbReference type="GO" id="GO:0006352">
    <property type="term" value="P:DNA-templated transcription initiation"/>
    <property type="evidence" value="ECO:0007669"/>
    <property type="project" value="InterPro"/>
</dbReference>
<dbReference type="VEuPathDB" id="MicrosporidiaDB:Eint_051100"/>
<dbReference type="RefSeq" id="XP_003072917.1">
    <property type="nucleotide sequence ID" value="XM_003072871.1"/>
</dbReference>
<dbReference type="InterPro" id="IPR038324">
    <property type="entry name" value="Rpb4/RPC9_sf"/>
</dbReference>
<evidence type="ECO:0000256" key="1">
    <source>
        <dbReference type="ARBA" id="ARBA00004123"/>
    </source>
</evidence>
<evidence type="ECO:0000256" key="2">
    <source>
        <dbReference type="ARBA" id="ARBA00023242"/>
    </source>
</evidence>
<protein>
    <submittedName>
        <fullName evidence="3">Uncharacterized protein</fullName>
    </submittedName>
</protein>
<reference evidence="3 4" key="1">
    <citation type="journal article" date="2010" name="Nat. Commun.">
        <title>The complete sequence of the smallest known nuclear genome from the microsporidian Encephalitozoon intestinalis.</title>
        <authorList>
            <person name="Corradi N."/>
            <person name="Pombert J.-F."/>
            <person name="Farinelli L."/>
            <person name="Didier E.S."/>
            <person name="Keeling P.J."/>
        </authorList>
    </citation>
    <scope>NUCLEOTIDE SEQUENCE [LARGE SCALE GENOMIC DNA]</scope>
    <source>
        <strain evidence="3 4">ATCC 50506</strain>
    </source>
</reference>
<comment type="subcellular location">
    <subcellularLocation>
        <location evidence="1">Nucleus</location>
    </subcellularLocation>
</comment>
<dbReference type="HOGENOM" id="CLU_176428_0_0_1"/>
<dbReference type="Pfam" id="PF03874">
    <property type="entry name" value="RNA_pol_Rpb4"/>
    <property type="match status" value="1"/>
</dbReference>
<dbReference type="Proteomes" id="UP000002313">
    <property type="component" value="Chromosome V"/>
</dbReference>
<dbReference type="Gene3D" id="1.20.1250.40">
    <property type="match status" value="1"/>
</dbReference>
<gene>
    <name evidence="3" type="ORF">Eint_051100</name>
</gene>